<dbReference type="AlphaFoldDB" id="A0A1E5FYP7"/>
<protein>
    <submittedName>
        <fullName evidence="1">Uncharacterized protein</fullName>
    </submittedName>
</protein>
<name>A0A1E5FYP7_9FIRM</name>
<proteinExistence type="predicted"/>
<keyword evidence="2" id="KW-1185">Reference proteome</keyword>
<dbReference type="SUPFAM" id="SSF109998">
    <property type="entry name" value="Triger factor/SurA peptide-binding domain-like"/>
    <property type="match status" value="1"/>
</dbReference>
<evidence type="ECO:0000313" key="1">
    <source>
        <dbReference type="EMBL" id="OEF95690.1"/>
    </source>
</evidence>
<gene>
    <name evidence="1" type="ORF">BHF68_11325</name>
</gene>
<reference evidence="1 2" key="1">
    <citation type="submission" date="2016-09" db="EMBL/GenBank/DDBJ databases">
        <title>Draft genome sequence for the type strain of Desulfuribacillus alkaliarsenatis AHT28, an obligately anaerobic, sulfidogenic bacterium isolated from Russian soda lake sediments.</title>
        <authorList>
            <person name="Abin C.A."/>
            <person name="Hollibaugh J.T."/>
        </authorList>
    </citation>
    <scope>NUCLEOTIDE SEQUENCE [LARGE SCALE GENOMIC DNA]</scope>
    <source>
        <strain evidence="1 2">AHT28</strain>
    </source>
</reference>
<organism evidence="1 2">
    <name type="scientific">Desulfuribacillus alkaliarsenatis</name>
    <dbReference type="NCBI Taxonomy" id="766136"/>
    <lineage>
        <taxon>Bacteria</taxon>
        <taxon>Bacillati</taxon>
        <taxon>Bacillota</taxon>
        <taxon>Desulfuribacillia</taxon>
        <taxon>Desulfuribacillales</taxon>
        <taxon>Desulfuribacillaceae</taxon>
        <taxon>Desulfuribacillus</taxon>
    </lineage>
</organism>
<sequence>MKKLIIGIVIIGLLAVGYQSMNDSSSSTIPLPDSLADLSKSNFQNLVDHFEKLGVDKQQALVEALDYQLREVALLQKAKELGLEVSQDEVTAHIRKLRKSIETGISEDGLEVSNHQESLIQLESIINDLGITYEQYWNEYLPELTKYSLMTGKLHDVYIGSSPEVHAQGWQGWMDSIVSEFKENNQQKVQEFKQEIGMSN</sequence>
<dbReference type="EMBL" id="MIJE01000035">
    <property type="protein sequence ID" value="OEF95690.1"/>
    <property type="molecule type" value="Genomic_DNA"/>
</dbReference>
<dbReference type="Proteomes" id="UP000094296">
    <property type="component" value="Unassembled WGS sequence"/>
</dbReference>
<dbReference type="OrthoDB" id="2942586at2"/>
<accession>A0A1E5FYP7</accession>
<dbReference type="InterPro" id="IPR027304">
    <property type="entry name" value="Trigger_fact/SurA_dom_sf"/>
</dbReference>
<evidence type="ECO:0000313" key="2">
    <source>
        <dbReference type="Proteomes" id="UP000094296"/>
    </source>
</evidence>
<dbReference type="RefSeq" id="WP_069644256.1">
    <property type="nucleotide sequence ID" value="NZ_MIJE01000035.1"/>
</dbReference>
<comment type="caution">
    <text evidence="1">The sequence shown here is derived from an EMBL/GenBank/DDBJ whole genome shotgun (WGS) entry which is preliminary data.</text>
</comment>
<dbReference type="STRING" id="766136.BHF68_11325"/>